<evidence type="ECO:0000313" key="1">
    <source>
        <dbReference type="EMBL" id="MBX36509.1"/>
    </source>
</evidence>
<name>A0A2P2N200_RHIMU</name>
<protein>
    <submittedName>
        <fullName evidence="1">Uncharacterized protein</fullName>
    </submittedName>
</protein>
<organism evidence="1">
    <name type="scientific">Rhizophora mucronata</name>
    <name type="common">Asiatic mangrove</name>
    <dbReference type="NCBI Taxonomy" id="61149"/>
    <lineage>
        <taxon>Eukaryota</taxon>
        <taxon>Viridiplantae</taxon>
        <taxon>Streptophyta</taxon>
        <taxon>Embryophyta</taxon>
        <taxon>Tracheophyta</taxon>
        <taxon>Spermatophyta</taxon>
        <taxon>Magnoliopsida</taxon>
        <taxon>eudicotyledons</taxon>
        <taxon>Gunneridae</taxon>
        <taxon>Pentapetalae</taxon>
        <taxon>rosids</taxon>
        <taxon>fabids</taxon>
        <taxon>Malpighiales</taxon>
        <taxon>Rhizophoraceae</taxon>
        <taxon>Rhizophora</taxon>
    </lineage>
</organism>
<dbReference type="EMBL" id="GGEC01056025">
    <property type="protein sequence ID" value="MBX36509.1"/>
    <property type="molecule type" value="Transcribed_RNA"/>
</dbReference>
<accession>A0A2P2N200</accession>
<dbReference type="AlphaFoldDB" id="A0A2P2N200"/>
<reference evidence="1" key="1">
    <citation type="submission" date="2018-02" db="EMBL/GenBank/DDBJ databases">
        <title>Rhizophora mucronata_Transcriptome.</title>
        <authorList>
            <person name="Meera S.P."/>
            <person name="Sreeshan A."/>
            <person name="Augustine A."/>
        </authorList>
    </citation>
    <scope>NUCLEOTIDE SEQUENCE</scope>
    <source>
        <tissue evidence="1">Leaf</tissue>
    </source>
</reference>
<sequence length="46" mass="5239">MVRLLYCDLEVTYSSCGNSVYVKIGGKADPSVVYAHWDALVYIYIY</sequence>
<proteinExistence type="predicted"/>